<organism evidence="1 2">
    <name type="scientific">Saguinus oedipus</name>
    <name type="common">Cotton-top tamarin</name>
    <name type="synonym">Oedipomidas oedipus</name>
    <dbReference type="NCBI Taxonomy" id="9490"/>
    <lineage>
        <taxon>Eukaryota</taxon>
        <taxon>Metazoa</taxon>
        <taxon>Chordata</taxon>
        <taxon>Craniata</taxon>
        <taxon>Vertebrata</taxon>
        <taxon>Euteleostomi</taxon>
        <taxon>Mammalia</taxon>
        <taxon>Eutheria</taxon>
        <taxon>Euarchontoglires</taxon>
        <taxon>Primates</taxon>
        <taxon>Haplorrhini</taxon>
        <taxon>Platyrrhini</taxon>
        <taxon>Cebidae</taxon>
        <taxon>Callitrichinae</taxon>
        <taxon>Saguinus</taxon>
    </lineage>
</organism>
<keyword evidence="2" id="KW-1185">Reference proteome</keyword>
<dbReference type="Proteomes" id="UP001266305">
    <property type="component" value="Unassembled WGS sequence"/>
</dbReference>
<evidence type="ECO:0000313" key="2">
    <source>
        <dbReference type="Proteomes" id="UP001266305"/>
    </source>
</evidence>
<accession>A0ABQ9WAM5</accession>
<comment type="caution">
    <text evidence="1">The sequence shown here is derived from an EMBL/GenBank/DDBJ whole genome shotgun (WGS) entry which is preliminary data.</text>
</comment>
<proteinExistence type="predicted"/>
<evidence type="ECO:0000313" key="1">
    <source>
        <dbReference type="EMBL" id="KAK2118715.1"/>
    </source>
</evidence>
<gene>
    <name evidence="1" type="ORF">P7K49_000101</name>
</gene>
<protein>
    <submittedName>
        <fullName evidence="1">Uncharacterized protein</fullName>
    </submittedName>
</protein>
<reference evidence="1 2" key="1">
    <citation type="submission" date="2023-05" db="EMBL/GenBank/DDBJ databases">
        <title>B98-5 Cell Line De Novo Hybrid Assembly: An Optical Mapping Approach.</title>
        <authorList>
            <person name="Kananen K."/>
            <person name="Auerbach J.A."/>
            <person name="Kautto E."/>
            <person name="Blachly J.S."/>
        </authorList>
    </citation>
    <scope>NUCLEOTIDE SEQUENCE [LARGE SCALE GENOMIC DNA]</scope>
    <source>
        <strain evidence="1">B95-8</strain>
        <tissue evidence="1">Cell line</tissue>
    </source>
</reference>
<name>A0ABQ9WAM5_SAGOE</name>
<dbReference type="PROSITE" id="PS51257">
    <property type="entry name" value="PROKAR_LIPOPROTEIN"/>
    <property type="match status" value="1"/>
</dbReference>
<sequence length="95" mass="10394">MSRDTTPESDACASGHVVSSCTEESAMCFNHCVFADSHLPGVEKHFPLCSTGSFGIFQDTLEALESLFRELRTTITMFIAVEICKEPGVLTYTLP</sequence>
<dbReference type="EMBL" id="JASSZA010000001">
    <property type="protein sequence ID" value="KAK2118715.1"/>
    <property type="molecule type" value="Genomic_DNA"/>
</dbReference>